<reference evidence="3" key="1">
    <citation type="journal article" date="2012" name="Proc. Natl. Acad. Sci. U.S.A.">
        <title>Genome sequence of the button mushroom Agaricus bisporus reveals mechanisms governing adaptation to a humic-rich ecological niche.</title>
        <authorList>
            <person name="Morin E."/>
            <person name="Kohler A."/>
            <person name="Baker A.R."/>
            <person name="Foulongne-Oriol M."/>
            <person name="Lombard V."/>
            <person name="Nagy L.G."/>
            <person name="Ohm R.A."/>
            <person name="Patyshakuliyeva A."/>
            <person name="Brun A."/>
            <person name="Aerts A.L."/>
            <person name="Bailey A.M."/>
            <person name="Billette C."/>
            <person name="Coutinho P.M."/>
            <person name="Deakin G."/>
            <person name="Doddapaneni H."/>
            <person name="Floudas D."/>
            <person name="Grimwood J."/>
            <person name="Hilden K."/>
            <person name="Kuees U."/>
            <person name="LaButti K.M."/>
            <person name="Lapidus A."/>
            <person name="Lindquist E.A."/>
            <person name="Lucas S.M."/>
            <person name="Murat C."/>
            <person name="Riley R.W."/>
            <person name="Salamov A.A."/>
            <person name="Schmutz J."/>
            <person name="Subramanian V."/>
            <person name="Woesten H.A.B."/>
            <person name="Xu J."/>
            <person name="Eastwood D.C."/>
            <person name="Foster G.D."/>
            <person name="Sonnenberg A.S."/>
            <person name="Cullen D."/>
            <person name="de Vries R.P."/>
            <person name="Lundell T."/>
            <person name="Hibbett D.S."/>
            <person name="Henrissat B."/>
            <person name="Burton K.S."/>
            <person name="Kerrigan R.W."/>
            <person name="Challen M.P."/>
            <person name="Grigoriev I.V."/>
            <person name="Martin F."/>
        </authorList>
    </citation>
    <scope>NUCLEOTIDE SEQUENCE [LARGE SCALE GENOMIC DNA]</scope>
    <source>
        <strain evidence="3">JB137-S8 / ATCC MYA-4627 / FGSC 10392</strain>
    </source>
</reference>
<evidence type="ECO:0000313" key="3">
    <source>
        <dbReference type="Proteomes" id="UP000008493"/>
    </source>
</evidence>
<dbReference type="GeneID" id="18828631"/>
<keyword evidence="3" id="KW-1185">Reference proteome</keyword>
<dbReference type="eggNOG" id="ENOG502RCE4">
    <property type="taxonomic scope" value="Eukaryota"/>
</dbReference>
<dbReference type="HOGENOM" id="CLU_068076_0_0_1"/>
<feature type="compositionally biased region" description="Basic and acidic residues" evidence="1">
    <location>
        <begin position="124"/>
        <end position="138"/>
    </location>
</feature>
<feature type="non-terminal residue" evidence="2">
    <location>
        <position position="1"/>
    </location>
</feature>
<dbReference type="STRING" id="597362.K5WZV4"/>
<organism evidence="2 3">
    <name type="scientific">Agaricus bisporus var. burnettii (strain JB137-S8 / ATCC MYA-4627 / FGSC 10392)</name>
    <name type="common">White button mushroom</name>
    <dbReference type="NCBI Taxonomy" id="597362"/>
    <lineage>
        <taxon>Eukaryota</taxon>
        <taxon>Fungi</taxon>
        <taxon>Dikarya</taxon>
        <taxon>Basidiomycota</taxon>
        <taxon>Agaricomycotina</taxon>
        <taxon>Agaricomycetes</taxon>
        <taxon>Agaricomycetidae</taxon>
        <taxon>Agaricales</taxon>
        <taxon>Agaricineae</taxon>
        <taxon>Agaricaceae</taxon>
        <taxon>Agaricus</taxon>
    </lineage>
</organism>
<proteinExistence type="predicted"/>
<protein>
    <submittedName>
        <fullName evidence="2">Uncharacterized protein</fullName>
    </submittedName>
</protein>
<dbReference type="OrthoDB" id="1920326at2759"/>
<feature type="region of interest" description="Disordered" evidence="1">
    <location>
        <begin position="124"/>
        <end position="148"/>
    </location>
</feature>
<evidence type="ECO:0000256" key="1">
    <source>
        <dbReference type="SAM" id="MobiDB-lite"/>
    </source>
</evidence>
<dbReference type="RefSeq" id="XP_007332968.1">
    <property type="nucleotide sequence ID" value="XM_007332906.1"/>
</dbReference>
<dbReference type="InParanoid" id="K5WZV4"/>
<dbReference type="Proteomes" id="UP000008493">
    <property type="component" value="Unassembled WGS sequence"/>
</dbReference>
<feature type="non-terminal residue" evidence="2">
    <location>
        <position position="307"/>
    </location>
</feature>
<gene>
    <name evidence="2" type="ORF">AGABI1DRAFT_15060</name>
</gene>
<dbReference type="AlphaFoldDB" id="K5WZV4"/>
<accession>K5WZV4</accession>
<feature type="compositionally biased region" description="Polar residues" evidence="1">
    <location>
        <begin position="139"/>
        <end position="148"/>
    </location>
</feature>
<sequence length="307" mass="34450">TKEVIGILPIPDDVRISSGMASYHSALSQKQKHWFVARMQNTQKAVLPVHTPAEQLLYQHFMETKAAFSPKSGEPQWRDAVVIWNQFADGTTDEIYYKLVEQLKVYHEKWKALSNVRTQLSRTAETRRPLTRQIHDSSRSSIVPPTPTNILQPHQAKSGFISSSIIVSTPQADGNRYFPGTGTLNLTRLVSNANNGPRLDTSHTPPLAFPVIPPNPSSLSEGPQKGDLVSSPWEQEITNRAQQRMDFRKKKMQDQVARKGRKKRTCRKCGKPDCKGSRAVSDCHNSCQDCGNVSCRGRNTHRPTLPC</sequence>
<name>K5WZV4_AGABU</name>
<dbReference type="KEGG" id="abp:AGABI1DRAFT15060"/>
<dbReference type="OMA" id="PWEQEIT"/>
<evidence type="ECO:0000313" key="2">
    <source>
        <dbReference type="EMBL" id="EKM76393.1"/>
    </source>
</evidence>
<dbReference type="EMBL" id="JH971403">
    <property type="protein sequence ID" value="EKM76393.1"/>
    <property type="molecule type" value="Genomic_DNA"/>
</dbReference>